<dbReference type="GeneID" id="78528790"/>
<protein>
    <recommendedName>
        <fullName evidence="5 15">NAD(P) transhydrogenase subunit beta</fullName>
        <ecNumber evidence="4 15">7.1.1.1</ecNumber>
    </recommendedName>
    <alternativeName>
        <fullName evidence="15">Nicotinamide nucleotide transhydrogenase subunit beta</fullName>
    </alternativeName>
</protein>
<evidence type="ECO:0000256" key="15">
    <source>
        <dbReference type="PIRNR" id="PIRNR000204"/>
    </source>
</evidence>
<dbReference type="Proteomes" id="UP000032025">
    <property type="component" value="Unassembled WGS sequence"/>
</dbReference>
<evidence type="ECO:0000256" key="12">
    <source>
        <dbReference type="ARBA" id="ARBA00023027"/>
    </source>
</evidence>
<evidence type="ECO:0000256" key="10">
    <source>
        <dbReference type="ARBA" id="ARBA00022967"/>
    </source>
</evidence>
<evidence type="ECO:0000313" key="18">
    <source>
        <dbReference type="EMBL" id="GAN14044.1"/>
    </source>
</evidence>
<dbReference type="GO" id="GO:0008750">
    <property type="term" value="F:proton-translocating NAD(P)+ transhydrogenase activity"/>
    <property type="evidence" value="ECO:0007669"/>
    <property type="project" value="UniProtKB-EC"/>
</dbReference>
<dbReference type="PANTHER" id="PTHR44758">
    <property type="entry name" value="NAD(P) TRANSHYDROGENASE SUBUNIT BETA"/>
    <property type="match status" value="1"/>
</dbReference>
<keyword evidence="19" id="KW-1185">Reference proteome</keyword>
<dbReference type="InterPro" id="IPR034300">
    <property type="entry name" value="PNTB-like"/>
</dbReference>
<feature type="transmembrane region" description="Helical" evidence="16">
    <location>
        <begin position="36"/>
        <end position="56"/>
    </location>
</feature>
<proteinExistence type="inferred from homology"/>
<dbReference type="AlphaFoldDB" id="A0A0C9N357"/>
<keyword evidence="6 15" id="KW-1003">Cell membrane</keyword>
<keyword evidence="8 16" id="KW-0812">Transmembrane</keyword>
<feature type="transmembrane region" description="Helical" evidence="16">
    <location>
        <begin position="100"/>
        <end position="120"/>
    </location>
</feature>
<dbReference type="SUPFAM" id="SSF52467">
    <property type="entry name" value="DHS-like NAD/FAD-binding domain"/>
    <property type="match status" value="1"/>
</dbReference>
<comment type="subcellular location">
    <subcellularLocation>
        <location evidence="2">Cell inner membrane</location>
        <topology evidence="2">Multi-pass membrane protein</topology>
    </subcellularLocation>
</comment>
<comment type="similarity">
    <text evidence="3 15">Belongs to the PNT beta subunit family.</text>
</comment>
<evidence type="ECO:0000256" key="3">
    <source>
        <dbReference type="ARBA" id="ARBA00007919"/>
    </source>
</evidence>
<evidence type="ECO:0000256" key="6">
    <source>
        <dbReference type="ARBA" id="ARBA00022475"/>
    </source>
</evidence>
<evidence type="ECO:0000256" key="2">
    <source>
        <dbReference type="ARBA" id="ARBA00004429"/>
    </source>
</evidence>
<comment type="function">
    <text evidence="1 15">The transhydrogenation between NADH and NADP is coupled to respiration and ATP hydrolysis and functions as a proton pump across the membrane.</text>
</comment>
<evidence type="ECO:0000256" key="8">
    <source>
        <dbReference type="ARBA" id="ARBA00022692"/>
    </source>
</evidence>
<evidence type="ECO:0000256" key="1">
    <source>
        <dbReference type="ARBA" id="ARBA00003943"/>
    </source>
</evidence>
<evidence type="ECO:0000313" key="19">
    <source>
        <dbReference type="Proteomes" id="UP000032025"/>
    </source>
</evidence>
<feature type="transmembrane region" description="Helical" evidence="16">
    <location>
        <begin position="68"/>
        <end position="88"/>
    </location>
</feature>
<feature type="transmembrane region" description="Helical" evidence="16">
    <location>
        <begin position="6"/>
        <end position="24"/>
    </location>
</feature>
<gene>
    <name evidence="18" type="primary">pntB</name>
    <name evidence="18" type="ORF">SP6_30_01850</name>
</gene>
<dbReference type="GO" id="GO:0005886">
    <property type="term" value="C:plasma membrane"/>
    <property type="evidence" value="ECO:0007669"/>
    <property type="project" value="UniProtKB-SubCell"/>
</dbReference>
<keyword evidence="12 15" id="KW-0520">NAD</keyword>
<feature type="domain" description="NADP transhydrogenase beta-like" evidence="17">
    <location>
        <begin position="13"/>
        <end position="465"/>
    </location>
</feature>
<keyword evidence="9 15" id="KW-0521">NADP</keyword>
<feature type="transmembrane region" description="Helical" evidence="16">
    <location>
        <begin position="193"/>
        <end position="214"/>
    </location>
</feature>
<reference evidence="18 19" key="1">
    <citation type="submission" date="2014-08" db="EMBL/GenBank/DDBJ databases">
        <title>Whole genome shotgun sequence of Sphingomonas paucimobilis NBRC 13935.</title>
        <authorList>
            <person name="Hosoyama A."/>
            <person name="Hashimoto M."/>
            <person name="Hosoyama Y."/>
            <person name="Noguchi M."/>
            <person name="Uohara A."/>
            <person name="Ohji S."/>
            <person name="Katano-Makiyama Y."/>
            <person name="Ichikawa N."/>
            <person name="Kimura A."/>
            <person name="Yamazoe A."/>
            <person name="Fujita N."/>
        </authorList>
    </citation>
    <scope>NUCLEOTIDE SEQUENCE [LARGE SCALE GENOMIC DNA]</scope>
    <source>
        <strain evidence="18 19">NBRC 13935</strain>
    </source>
</reference>
<feature type="transmembrane region" description="Helical" evidence="16">
    <location>
        <begin position="169"/>
        <end position="187"/>
    </location>
</feature>
<accession>A0A0C9N357</accession>
<evidence type="ECO:0000256" key="14">
    <source>
        <dbReference type="ARBA" id="ARBA00048202"/>
    </source>
</evidence>
<comment type="caution">
    <text evidence="18">The sequence shown here is derived from an EMBL/GenBank/DDBJ whole genome shotgun (WGS) entry which is preliminary data.</text>
</comment>
<dbReference type="RefSeq" id="WP_007404942.1">
    <property type="nucleotide sequence ID" value="NZ_BBJS01000030.1"/>
</dbReference>
<evidence type="ECO:0000256" key="5">
    <source>
        <dbReference type="ARBA" id="ARBA00014581"/>
    </source>
</evidence>
<dbReference type="GO" id="GO:0050661">
    <property type="term" value="F:NADP binding"/>
    <property type="evidence" value="ECO:0007669"/>
    <property type="project" value="InterPro"/>
</dbReference>
<dbReference type="PIRSF" id="PIRSF000204">
    <property type="entry name" value="PNTB"/>
    <property type="match status" value="1"/>
</dbReference>
<keyword evidence="13 15" id="KW-0472">Membrane</keyword>
<keyword evidence="10 15" id="KW-1278">Translocase</keyword>
<feature type="transmembrane region" description="Helical" evidence="16">
    <location>
        <begin position="126"/>
        <end position="149"/>
    </location>
</feature>
<dbReference type="Pfam" id="PF02233">
    <property type="entry name" value="PNTB"/>
    <property type="match status" value="1"/>
</dbReference>
<keyword evidence="7 15" id="KW-0997">Cell inner membrane</keyword>
<dbReference type="EMBL" id="BBJS01000030">
    <property type="protein sequence ID" value="GAN14044.1"/>
    <property type="molecule type" value="Genomic_DNA"/>
</dbReference>
<dbReference type="Gene3D" id="3.40.50.1220">
    <property type="entry name" value="TPP-binding domain"/>
    <property type="match status" value="1"/>
</dbReference>
<keyword evidence="11 16" id="KW-1133">Transmembrane helix</keyword>
<organism evidence="18 19">
    <name type="scientific">Sphingomonas paucimobilis NBRC 13935</name>
    <dbReference type="NCBI Taxonomy" id="1219050"/>
    <lineage>
        <taxon>Bacteria</taxon>
        <taxon>Pseudomonadati</taxon>
        <taxon>Pseudomonadota</taxon>
        <taxon>Alphaproteobacteria</taxon>
        <taxon>Sphingomonadales</taxon>
        <taxon>Sphingomonadaceae</taxon>
        <taxon>Sphingomonas</taxon>
    </lineage>
</organism>
<evidence type="ECO:0000256" key="11">
    <source>
        <dbReference type="ARBA" id="ARBA00022989"/>
    </source>
</evidence>
<feature type="transmembrane region" description="Helical" evidence="16">
    <location>
        <begin position="246"/>
        <end position="265"/>
    </location>
</feature>
<name>A0A0C9N357_SPHPI</name>
<dbReference type="InterPro" id="IPR012136">
    <property type="entry name" value="NADH_DH_b"/>
</dbReference>
<dbReference type="InterPro" id="IPR029035">
    <property type="entry name" value="DHS-like_NAD/FAD-binding_dom"/>
</dbReference>
<evidence type="ECO:0000256" key="7">
    <source>
        <dbReference type="ARBA" id="ARBA00022519"/>
    </source>
</evidence>
<feature type="transmembrane region" description="Helical" evidence="16">
    <location>
        <begin position="221"/>
        <end position="240"/>
    </location>
</feature>
<evidence type="ECO:0000256" key="9">
    <source>
        <dbReference type="ARBA" id="ARBA00022857"/>
    </source>
</evidence>
<dbReference type="EC" id="7.1.1.1" evidence="4 15"/>
<evidence type="ECO:0000256" key="4">
    <source>
        <dbReference type="ARBA" id="ARBA00012943"/>
    </source>
</evidence>
<comment type="catalytic activity">
    <reaction evidence="14 15">
        <text>NAD(+) + NADPH + H(+)(in) = NADH + NADP(+) + H(+)(out)</text>
        <dbReference type="Rhea" id="RHEA:47992"/>
        <dbReference type="ChEBI" id="CHEBI:15378"/>
        <dbReference type="ChEBI" id="CHEBI:57540"/>
        <dbReference type="ChEBI" id="CHEBI:57783"/>
        <dbReference type="ChEBI" id="CHEBI:57945"/>
        <dbReference type="ChEBI" id="CHEBI:58349"/>
        <dbReference type="EC" id="7.1.1.1"/>
    </reaction>
</comment>
<evidence type="ECO:0000259" key="17">
    <source>
        <dbReference type="Pfam" id="PF02233"/>
    </source>
</evidence>
<evidence type="ECO:0000256" key="16">
    <source>
        <dbReference type="SAM" id="Phobius"/>
    </source>
</evidence>
<dbReference type="PANTHER" id="PTHR44758:SF1">
    <property type="entry name" value="NAD(P) TRANSHYDROGENASE SUBUNIT BETA"/>
    <property type="match status" value="1"/>
</dbReference>
<evidence type="ECO:0000256" key="13">
    <source>
        <dbReference type="ARBA" id="ARBA00023136"/>
    </source>
</evidence>
<sequence length="471" mass="47985">MATVVPLLVGLCGFVAALLFILGLKRMSSPASALSGIMMAGIGMIAAIASSVIMLADLPGPARAAWPLNGGLALLALVLGGGWAWWRGRRVAMTAMPQMVALYNGMGGGAAAAVAAVALTDAVRPIGVNLAATLAGALIGAVSLSGSVIAWAKLDGRMGSAWRFPAQRLLNGIVILAALALGALVATCPTPEPWLIGGFFAMALLFGIAMTLPIGGADMPVVISLYNAFTGLAVGLEGYALGNPALMIAGMVVGSAGTLLTLLMAKAMNRSLTNVLFSDFGETGASTTGAGATKPAKTAEASDAALTMRYSGSVVIVPGYGLAVAQAQQKLYELVKLLQAASVDVKFAIHPVAGRMPGHMNVLLAEAGVPYDLIFDMDEINDDFGAVDVALVIGANDVVNPAARTDKASPIYGMPILNVDRAHQVYVIKRGQGKGYAGVDNLLFGLDNCAMVYGDAQAVLAAMVQALKDSG</sequence>